<dbReference type="Proteomes" id="UP000828236">
    <property type="component" value="Unassembled WGS sequence"/>
</dbReference>
<protein>
    <submittedName>
        <fullName evidence="2">Uncharacterized protein</fullName>
    </submittedName>
</protein>
<feature type="transmembrane region" description="Helical" evidence="1">
    <location>
        <begin position="20"/>
        <end position="41"/>
    </location>
</feature>
<proteinExistence type="predicted"/>
<evidence type="ECO:0000313" key="2">
    <source>
        <dbReference type="EMBL" id="KAH7644950.1"/>
    </source>
</evidence>
<reference evidence="2" key="1">
    <citation type="submission" date="2020-06" db="EMBL/GenBank/DDBJ databases">
        <authorList>
            <person name="Ji K."/>
            <person name="Li J."/>
        </authorList>
    </citation>
    <scope>NUCLEOTIDE SEQUENCE</scope>
    <source>
        <strain evidence="2">JKM2019</strain>
        <tissue evidence="2">Whole body</tissue>
    </source>
</reference>
<dbReference type="EMBL" id="SDOV01000001">
    <property type="protein sequence ID" value="KAH7644950.1"/>
    <property type="molecule type" value="Genomic_DNA"/>
</dbReference>
<keyword evidence="1" id="KW-1133">Transmembrane helix</keyword>
<dbReference type="OrthoDB" id="6514923at2759"/>
<keyword evidence="1" id="KW-0812">Transmembrane</keyword>
<accession>A0A9D4SKY5</accession>
<dbReference type="AlphaFoldDB" id="A0A9D4SKY5"/>
<comment type="caution">
    <text evidence="2">The sequence shown here is derived from an EMBL/GenBank/DDBJ whole genome shotgun (WGS) entry which is preliminary data.</text>
</comment>
<organism evidence="2">
    <name type="scientific">Dermatophagoides farinae</name>
    <name type="common">American house dust mite</name>
    <dbReference type="NCBI Taxonomy" id="6954"/>
    <lineage>
        <taxon>Eukaryota</taxon>
        <taxon>Metazoa</taxon>
        <taxon>Ecdysozoa</taxon>
        <taxon>Arthropoda</taxon>
        <taxon>Chelicerata</taxon>
        <taxon>Arachnida</taxon>
        <taxon>Acari</taxon>
        <taxon>Acariformes</taxon>
        <taxon>Sarcoptiformes</taxon>
        <taxon>Astigmata</taxon>
        <taxon>Psoroptidia</taxon>
        <taxon>Analgoidea</taxon>
        <taxon>Pyroglyphidae</taxon>
        <taxon>Dermatophagoidinae</taxon>
        <taxon>Dermatophagoides</taxon>
    </lineage>
</organism>
<gene>
    <name evidence="2" type="ORF">HUG17_0488</name>
</gene>
<evidence type="ECO:0000256" key="1">
    <source>
        <dbReference type="SAM" id="Phobius"/>
    </source>
</evidence>
<keyword evidence="1" id="KW-0472">Membrane</keyword>
<reference evidence="2" key="2">
    <citation type="journal article" date="2021" name="World Allergy Organ. J.">
        <title>Chromosome-level assembly of Dermatophagoides farinae genome and transcriptome reveals two novel allergens Der f 37 and Der f 39.</title>
        <authorList>
            <person name="Chen J."/>
            <person name="Cai Z."/>
            <person name="Fan D."/>
            <person name="Hu J."/>
            <person name="Hou Y."/>
            <person name="He Y."/>
            <person name="Zhang Z."/>
            <person name="Zhao Z."/>
            <person name="Gao P."/>
            <person name="Hu W."/>
            <person name="Sun J."/>
            <person name="Li J."/>
            <person name="Ji K."/>
        </authorList>
    </citation>
    <scope>NUCLEOTIDE SEQUENCE</scope>
    <source>
        <strain evidence="2">JKM2019</strain>
    </source>
</reference>
<name>A0A9D4SKY5_DERFA</name>
<sequence>MAKNFNRLKKPTLIIKNHNLFTLLIRNFGWLSFMIIMVFIWKQSLNPFSYSNNNNNNHPIIGSGSSNGNSNSKLSVDAFFFDKFERLKRITLPSAFVGLSSLLPGLSSGIRVCINFNSQYPQGYQQNTCFLCDVYRFNSIAYQCTGQTQIPGNINFTQANCIMNSCQPMMYGGSMMANRYQLPTNIGVTLPQTKFGLYQTASLQQQQQQQQPQQ</sequence>